<name>A0ACC2I278_9PEZI</name>
<comment type="caution">
    <text evidence="1">The sequence shown here is derived from an EMBL/GenBank/DDBJ whole genome shotgun (WGS) entry which is preliminary data.</text>
</comment>
<organism evidence="1 2">
    <name type="scientific">Nemania bipapillata</name>
    <dbReference type="NCBI Taxonomy" id="110536"/>
    <lineage>
        <taxon>Eukaryota</taxon>
        <taxon>Fungi</taxon>
        <taxon>Dikarya</taxon>
        <taxon>Ascomycota</taxon>
        <taxon>Pezizomycotina</taxon>
        <taxon>Sordariomycetes</taxon>
        <taxon>Xylariomycetidae</taxon>
        <taxon>Xylariales</taxon>
        <taxon>Xylariaceae</taxon>
        <taxon>Nemania</taxon>
    </lineage>
</organism>
<sequence>MPEIHTKGAAKRARSPEDEDHDAPARKHQRSEDPRIQGEDQTRAIENTSHFSPKPPKTRPPVAEDILELDPIDFWVKQGHWPRQYFEPEMKKRGAIPKRLTRPKPKRTNSVCTSVTPTDQRSREEKSKPYANSRYPAYLSAAGAIMEECDKGITEESAKTYMALLTSEQTHPNESLFGDAFFKKTCRRVADRNEAKILRVITPLLVPSAEDLMIQGDTKLQWLIESINEGWNNSIPLTGTRPQPDYSVGFRRDAFSKEQLQRLAPLLGDYLCSGDLSAFLATYYIYFPFFACEVKSGTAALDLADRQNAHSMSMAARGVFELFRYVGRQKEVDRQILSFSVSHDQNSVRIYGYYPVVEGKEAKYYRHPIHNFSFTEMDGRQKWDTYQFTKNVYDTWMPDHFKRICSAIDQLPLKEVTPSASSVSDSASVSEDFEDPDVLEPDTAGNPATKTGQMAPPDIPSARPRRVK</sequence>
<proteinExistence type="predicted"/>
<evidence type="ECO:0000313" key="1">
    <source>
        <dbReference type="EMBL" id="KAJ8109235.1"/>
    </source>
</evidence>
<gene>
    <name evidence="1" type="ORF">ONZ43_g6190</name>
</gene>
<reference evidence="1" key="1">
    <citation type="submission" date="2022-11" db="EMBL/GenBank/DDBJ databases">
        <title>Genome Sequence of Nemania bipapillata.</title>
        <authorList>
            <person name="Buettner E."/>
        </authorList>
    </citation>
    <scope>NUCLEOTIDE SEQUENCE</scope>
    <source>
        <strain evidence="1">CP14</strain>
    </source>
</reference>
<protein>
    <submittedName>
        <fullName evidence="1">Uncharacterized protein</fullName>
    </submittedName>
</protein>
<dbReference type="Proteomes" id="UP001153334">
    <property type="component" value="Unassembled WGS sequence"/>
</dbReference>
<accession>A0ACC2I278</accession>
<keyword evidence="2" id="KW-1185">Reference proteome</keyword>
<dbReference type="EMBL" id="JAPESX010002127">
    <property type="protein sequence ID" value="KAJ8109235.1"/>
    <property type="molecule type" value="Genomic_DNA"/>
</dbReference>
<evidence type="ECO:0000313" key="2">
    <source>
        <dbReference type="Proteomes" id="UP001153334"/>
    </source>
</evidence>